<dbReference type="RefSeq" id="WP_328014902.1">
    <property type="nucleotide sequence ID" value="NZ_JARTFS010000004.1"/>
</dbReference>
<evidence type="ECO:0000259" key="1">
    <source>
        <dbReference type="Pfam" id="PF00561"/>
    </source>
</evidence>
<gene>
    <name evidence="2" type="ORF">P9271_04160</name>
</gene>
<proteinExistence type="predicted"/>
<name>A0ABU6NUF2_9BACI</name>
<dbReference type="InterPro" id="IPR029058">
    <property type="entry name" value="AB_hydrolase_fold"/>
</dbReference>
<comment type="caution">
    <text evidence="2">The sequence shown here is derived from an EMBL/GenBank/DDBJ whole genome shotgun (WGS) entry which is preliminary data.</text>
</comment>
<dbReference type="PANTHER" id="PTHR43689:SF8">
    <property type="entry name" value="ALPHA_BETA-HYDROLASES SUPERFAMILY PROTEIN"/>
    <property type="match status" value="1"/>
</dbReference>
<protein>
    <submittedName>
        <fullName evidence="2">Alpha/beta hydrolase</fullName>
    </submittedName>
</protein>
<dbReference type="GO" id="GO:0016787">
    <property type="term" value="F:hydrolase activity"/>
    <property type="evidence" value="ECO:0007669"/>
    <property type="project" value="UniProtKB-KW"/>
</dbReference>
<dbReference type="InterPro" id="IPR000073">
    <property type="entry name" value="AB_hydrolase_1"/>
</dbReference>
<feature type="domain" description="AB hydrolase-1" evidence="1">
    <location>
        <begin position="15"/>
        <end position="248"/>
    </location>
</feature>
<keyword evidence="3" id="KW-1185">Reference proteome</keyword>
<evidence type="ECO:0000313" key="3">
    <source>
        <dbReference type="Proteomes" id="UP001342826"/>
    </source>
</evidence>
<organism evidence="2 3">
    <name type="scientific">Metabacillus fastidiosus</name>
    <dbReference type="NCBI Taxonomy" id="1458"/>
    <lineage>
        <taxon>Bacteria</taxon>
        <taxon>Bacillati</taxon>
        <taxon>Bacillota</taxon>
        <taxon>Bacilli</taxon>
        <taxon>Bacillales</taxon>
        <taxon>Bacillaceae</taxon>
        <taxon>Metabacillus</taxon>
    </lineage>
</organism>
<reference evidence="2 3" key="1">
    <citation type="submission" date="2023-03" db="EMBL/GenBank/DDBJ databases">
        <title>Bacillus Genome Sequencing.</title>
        <authorList>
            <person name="Dunlap C."/>
        </authorList>
    </citation>
    <scope>NUCLEOTIDE SEQUENCE [LARGE SCALE GENOMIC DNA]</scope>
    <source>
        <strain evidence="2 3">NRS-1717</strain>
    </source>
</reference>
<dbReference type="Gene3D" id="3.40.50.1820">
    <property type="entry name" value="alpha/beta hydrolase"/>
    <property type="match status" value="1"/>
</dbReference>
<dbReference type="PANTHER" id="PTHR43689">
    <property type="entry name" value="HYDROLASE"/>
    <property type="match status" value="1"/>
</dbReference>
<dbReference type="Proteomes" id="UP001342826">
    <property type="component" value="Unassembled WGS sequence"/>
</dbReference>
<dbReference type="EMBL" id="JARTFS010000004">
    <property type="protein sequence ID" value="MED4400525.1"/>
    <property type="molecule type" value="Genomic_DNA"/>
</dbReference>
<dbReference type="SUPFAM" id="SSF53474">
    <property type="entry name" value="alpha/beta-Hydrolases"/>
    <property type="match status" value="1"/>
</dbReference>
<keyword evidence="2" id="KW-0378">Hydrolase</keyword>
<evidence type="ECO:0000313" key="2">
    <source>
        <dbReference type="EMBL" id="MED4400525.1"/>
    </source>
</evidence>
<accession>A0ABU6NUF2</accession>
<dbReference type="PRINTS" id="PR00111">
    <property type="entry name" value="ABHYDROLASE"/>
</dbReference>
<sequence length="263" mass="30199">MELYTEKYGIGDKYLFIPGITGTVNYWKSYLQPYTTKGKFILVDPLGFGRSSKPNIKYTIDNHIRSLHHTVMSEGPFTIVGHSMGSLLALNFANNYPDLVKKVVLIGMPVFKSEKAALNYFLKRLQIILTFRPFAAATCIFSRIIVKNLSPFLQNRERISHLWSPAMVDDMLMHTSKSFTSSLWEVVYRSNIVKVASAVSKDIPIICLHGKKDYSAPFSHIKQIAEKYENWKLHTIDAGTHQIFIEHPEWCIDYILNEKEKGY</sequence>
<dbReference type="Pfam" id="PF00561">
    <property type="entry name" value="Abhydrolase_1"/>
    <property type="match status" value="1"/>
</dbReference>